<protein>
    <submittedName>
        <fullName evidence="2">Unannotated protein</fullName>
    </submittedName>
</protein>
<dbReference type="Pfam" id="PF00117">
    <property type="entry name" value="GATase"/>
    <property type="match status" value="1"/>
</dbReference>
<dbReference type="PROSITE" id="PS51273">
    <property type="entry name" value="GATASE_TYPE_1"/>
    <property type="match status" value="1"/>
</dbReference>
<dbReference type="PANTHER" id="PTHR42695:SF5">
    <property type="entry name" value="GLUTAMINE AMIDOTRANSFERASE YLR126C-RELATED"/>
    <property type="match status" value="1"/>
</dbReference>
<dbReference type="Gene3D" id="3.40.50.880">
    <property type="match status" value="1"/>
</dbReference>
<gene>
    <name evidence="2" type="ORF">UFOPK3204_01293</name>
</gene>
<reference evidence="2" key="1">
    <citation type="submission" date="2020-05" db="EMBL/GenBank/DDBJ databases">
        <authorList>
            <person name="Chiriac C."/>
            <person name="Salcher M."/>
            <person name="Ghai R."/>
            <person name="Kavagutti S V."/>
        </authorList>
    </citation>
    <scope>NUCLEOTIDE SEQUENCE</scope>
</reference>
<evidence type="ECO:0000313" key="2">
    <source>
        <dbReference type="EMBL" id="CAB4833658.1"/>
    </source>
</evidence>
<dbReference type="GO" id="GO:0005829">
    <property type="term" value="C:cytosol"/>
    <property type="evidence" value="ECO:0007669"/>
    <property type="project" value="TreeGrafter"/>
</dbReference>
<dbReference type="AlphaFoldDB" id="A0A6J7AMM1"/>
<accession>A0A6J7AMM1</accession>
<dbReference type="PANTHER" id="PTHR42695">
    <property type="entry name" value="GLUTAMINE AMIDOTRANSFERASE YLR126C-RELATED"/>
    <property type="match status" value="1"/>
</dbReference>
<dbReference type="InterPro" id="IPR029062">
    <property type="entry name" value="Class_I_gatase-like"/>
</dbReference>
<dbReference type="EMBL" id="CAFABK010000066">
    <property type="protein sequence ID" value="CAB4833658.1"/>
    <property type="molecule type" value="Genomic_DNA"/>
</dbReference>
<proteinExistence type="predicted"/>
<evidence type="ECO:0000259" key="1">
    <source>
        <dbReference type="Pfam" id="PF00117"/>
    </source>
</evidence>
<dbReference type="InterPro" id="IPR017926">
    <property type="entry name" value="GATASE"/>
</dbReference>
<dbReference type="InterPro" id="IPR044992">
    <property type="entry name" value="ChyE-like"/>
</dbReference>
<dbReference type="CDD" id="cd01741">
    <property type="entry name" value="GATase1_1"/>
    <property type="match status" value="1"/>
</dbReference>
<organism evidence="2">
    <name type="scientific">freshwater metagenome</name>
    <dbReference type="NCBI Taxonomy" id="449393"/>
    <lineage>
        <taxon>unclassified sequences</taxon>
        <taxon>metagenomes</taxon>
        <taxon>ecological metagenomes</taxon>
    </lineage>
</organism>
<name>A0A6J7AMM1_9ZZZZ</name>
<sequence>MVRVLLISHEPEAAPGVIGELLALRGVETQQHIVLEDPAAPNLDFPEPGEHDAVIAFGSFANAYEVSARAWVGPEIKHIEQLVAHDVPYLGVCFGGQLLAEALGGHVEPAPPGEAEIGLIFLNPGEQGLPIPAGPWFTWHEDRMVIPDSVELLASTPSAVQLFRSGRAVGTQFHPEADLGLVSGWAAIGPDHIPSHTSAAEVLGNVSDANAELRKNCNNLVEWFIRDIAGLEFAELKNE</sequence>
<dbReference type="SUPFAM" id="SSF52317">
    <property type="entry name" value="Class I glutamine amidotransferase-like"/>
    <property type="match status" value="1"/>
</dbReference>
<feature type="domain" description="Glutamine amidotransferase" evidence="1">
    <location>
        <begin position="48"/>
        <end position="180"/>
    </location>
</feature>